<keyword evidence="3" id="KW-1185">Reference proteome</keyword>
<proteinExistence type="predicted"/>
<keyword evidence="1" id="KW-0812">Transmembrane</keyword>
<feature type="transmembrane region" description="Helical" evidence="1">
    <location>
        <begin position="41"/>
        <end position="62"/>
    </location>
</feature>
<dbReference type="AlphaFoldDB" id="A0AAD7ZAG6"/>
<gene>
    <name evidence="2" type="ORF">L9F63_025338</name>
</gene>
<keyword evidence="1" id="KW-1133">Transmembrane helix</keyword>
<dbReference type="Proteomes" id="UP001233999">
    <property type="component" value="Unassembled WGS sequence"/>
</dbReference>
<feature type="transmembrane region" description="Helical" evidence="1">
    <location>
        <begin position="12"/>
        <end position="35"/>
    </location>
</feature>
<reference evidence="2" key="2">
    <citation type="submission" date="2023-05" db="EMBL/GenBank/DDBJ databases">
        <authorList>
            <person name="Fouks B."/>
        </authorList>
    </citation>
    <scope>NUCLEOTIDE SEQUENCE</scope>
    <source>
        <strain evidence="2">Stay&amp;Tobe</strain>
        <tissue evidence="2">Testes</tissue>
    </source>
</reference>
<comment type="caution">
    <text evidence="2">The sequence shown here is derived from an EMBL/GenBank/DDBJ whole genome shotgun (WGS) entry which is preliminary data.</text>
</comment>
<name>A0AAD7ZAG6_DIPPU</name>
<evidence type="ECO:0000256" key="1">
    <source>
        <dbReference type="SAM" id="Phobius"/>
    </source>
</evidence>
<evidence type="ECO:0000313" key="2">
    <source>
        <dbReference type="EMBL" id="KAJ9576766.1"/>
    </source>
</evidence>
<organism evidence="2 3">
    <name type="scientific">Diploptera punctata</name>
    <name type="common">Pacific beetle cockroach</name>
    <dbReference type="NCBI Taxonomy" id="6984"/>
    <lineage>
        <taxon>Eukaryota</taxon>
        <taxon>Metazoa</taxon>
        <taxon>Ecdysozoa</taxon>
        <taxon>Arthropoda</taxon>
        <taxon>Hexapoda</taxon>
        <taxon>Insecta</taxon>
        <taxon>Pterygota</taxon>
        <taxon>Neoptera</taxon>
        <taxon>Polyneoptera</taxon>
        <taxon>Dictyoptera</taxon>
        <taxon>Blattodea</taxon>
        <taxon>Blaberoidea</taxon>
        <taxon>Blaberidae</taxon>
        <taxon>Diplopterinae</taxon>
        <taxon>Diploptera</taxon>
    </lineage>
</organism>
<accession>A0AAD7ZAG6</accession>
<keyword evidence="1" id="KW-0472">Membrane</keyword>
<evidence type="ECO:0000313" key="3">
    <source>
        <dbReference type="Proteomes" id="UP001233999"/>
    </source>
</evidence>
<reference evidence="2" key="1">
    <citation type="journal article" date="2023" name="IScience">
        <title>Live-bearing cockroach genome reveals convergent evolutionary mechanisms linked to viviparity in insects and beyond.</title>
        <authorList>
            <person name="Fouks B."/>
            <person name="Harrison M.C."/>
            <person name="Mikhailova A.A."/>
            <person name="Marchal E."/>
            <person name="English S."/>
            <person name="Carruthers M."/>
            <person name="Jennings E.C."/>
            <person name="Chiamaka E.L."/>
            <person name="Frigard R.A."/>
            <person name="Pippel M."/>
            <person name="Attardo G.M."/>
            <person name="Benoit J.B."/>
            <person name="Bornberg-Bauer E."/>
            <person name="Tobe S.S."/>
        </authorList>
    </citation>
    <scope>NUCLEOTIDE SEQUENCE</scope>
    <source>
        <strain evidence="2">Stay&amp;Tobe</strain>
    </source>
</reference>
<feature type="non-terminal residue" evidence="2">
    <location>
        <position position="101"/>
    </location>
</feature>
<sequence length="101" mass="11412">DNGKGKAQWVKYAVINHFISLLLAIASLIAITFLFFFPALLLVDVLVCVIVGYCWLVIYSFYWQLIEVAMTETQAQLETSALTKPAEFSTSQADEEKRLAY</sequence>
<dbReference type="EMBL" id="JASPKZ010009414">
    <property type="protein sequence ID" value="KAJ9576766.1"/>
    <property type="molecule type" value="Genomic_DNA"/>
</dbReference>
<protein>
    <submittedName>
        <fullName evidence="2">Uncharacterized protein</fullName>
    </submittedName>
</protein>